<evidence type="ECO:0000313" key="2">
    <source>
        <dbReference type="EMBL" id="KRU12752.1"/>
    </source>
</evidence>
<proteinExistence type="predicted"/>
<evidence type="ECO:0000313" key="4">
    <source>
        <dbReference type="Proteomes" id="UP000030905"/>
    </source>
</evidence>
<dbReference type="PATRIC" id="fig|1262449.7.peg.1170"/>
<dbReference type="AlphaFoldDB" id="A0A0H3J373"/>
<protein>
    <submittedName>
        <fullName evidence="1">Uncharacterized protein</fullName>
    </submittedName>
</protein>
<dbReference type="EMBL" id="CP009268">
    <property type="protein sequence ID" value="AJA51240.1"/>
    <property type="molecule type" value="Genomic_DNA"/>
</dbReference>
<dbReference type="GeneID" id="93076303"/>
<evidence type="ECO:0000313" key="3">
    <source>
        <dbReference type="Proteomes" id="UP000028042"/>
    </source>
</evidence>
<dbReference type="KEGG" id="cpae:CPAST_c11520"/>
<accession>A0A0H3J373</accession>
<dbReference type="KEGG" id="cpat:CLPA_c11520"/>
<dbReference type="Proteomes" id="UP000028042">
    <property type="component" value="Unassembled WGS sequence"/>
</dbReference>
<name>A0A0H3J373_CLOPA</name>
<keyword evidence="4" id="KW-1185">Reference proteome</keyword>
<reference evidence="2 3" key="3">
    <citation type="journal article" name="Genome Announc.">
        <title>Improved Draft Genome Sequence of Clostridium pasteurianum Strain ATCC 6013 (DSM 525) Using a Hybrid Next-Generation Sequencing Approach.</title>
        <authorList>
            <person name="Pyne M.E."/>
            <person name="Utturkar S."/>
            <person name="Brown S.D."/>
            <person name="Moo-Young M."/>
            <person name="Chung D.A."/>
            <person name="Chou C.P."/>
        </authorList>
    </citation>
    <scope>NUCLEOTIDE SEQUENCE [LARGE SCALE GENOMIC DNA]</scope>
    <source>
        <strain evidence="2 3">ATCC 6013</strain>
    </source>
</reference>
<dbReference type="RefSeq" id="WP_236900387.1">
    <property type="nucleotide sequence ID" value="NZ_ANZB01000005.1"/>
</dbReference>
<sequence>MQVEKYKNDLELMKEYYYKNFSNQDFLNEAEKHKSSYEKNNGIVFSGEYDL</sequence>
<reference evidence="2" key="2">
    <citation type="submission" date="2015-10" db="EMBL/GenBank/DDBJ databases">
        <title>Improved Draft Genome Sequence of Clostridium pasteurianum Strain ATCC 6013 (DSM 525) Using a Hybrid Next-Generation Sequencing Approach.</title>
        <authorList>
            <person name="Pyne M.E."/>
            <person name="Utturkar S.M."/>
            <person name="Brown S.D."/>
            <person name="Moo-Young M."/>
            <person name="Chung D.A."/>
            <person name="Chou P.C."/>
        </authorList>
    </citation>
    <scope>NUCLEOTIDE SEQUENCE</scope>
    <source>
        <strain evidence="2">ATCC 6013</strain>
    </source>
</reference>
<gene>
    <name evidence="1" type="ORF">CLPA_c11520</name>
    <name evidence="2" type="ORF">CP6013_02000</name>
</gene>
<evidence type="ECO:0000313" key="1">
    <source>
        <dbReference type="EMBL" id="AJA51240.1"/>
    </source>
</evidence>
<reference evidence="1 4" key="1">
    <citation type="journal article" date="2015" name="Genome Announc.">
        <title>Complete Genome Sequence of the Nitrogen-Fixing and Solvent-Producing Clostridium pasteurianum DSM 525.</title>
        <authorList>
            <person name="Poehlein A."/>
            <person name="Grosse-Honebrink A."/>
            <person name="Zhang Y."/>
            <person name="Minton N.P."/>
            <person name="Daniel R."/>
        </authorList>
    </citation>
    <scope>NUCLEOTIDE SEQUENCE [LARGE SCALE GENOMIC DNA]</scope>
    <source>
        <strain evidence="1">DSM 525</strain>
        <strain evidence="4">DSM 525 / ATCC 6013</strain>
    </source>
</reference>
<organism evidence="1 4">
    <name type="scientific">Clostridium pasteurianum DSM 525 = ATCC 6013</name>
    <dbReference type="NCBI Taxonomy" id="1262449"/>
    <lineage>
        <taxon>Bacteria</taxon>
        <taxon>Bacillati</taxon>
        <taxon>Bacillota</taxon>
        <taxon>Clostridia</taxon>
        <taxon>Eubacteriales</taxon>
        <taxon>Clostridiaceae</taxon>
        <taxon>Clostridium</taxon>
    </lineage>
</organism>
<dbReference type="Proteomes" id="UP000030905">
    <property type="component" value="Chromosome"/>
</dbReference>
<dbReference type="EMBL" id="JPGY02000001">
    <property type="protein sequence ID" value="KRU12752.1"/>
    <property type="molecule type" value="Genomic_DNA"/>
</dbReference>